<comment type="similarity">
    <text evidence="2">Belongs to the rad21 family.</text>
</comment>
<evidence type="ECO:0000256" key="4">
    <source>
        <dbReference type="SAM" id="MobiDB-lite"/>
    </source>
</evidence>
<protein>
    <submittedName>
        <fullName evidence="7">Meiotic recombination protein REC8, fungi type</fullName>
    </submittedName>
</protein>
<dbReference type="Proteomes" id="UP000016926">
    <property type="component" value="Unassembled WGS sequence"/>
</dbReference>
<dbReference type="OrthoDB" id="10071381at2759"/>
<dbReference type="InterPro" id="IPR006909">
    <property type="entry name" value="Rad21/Rec8_C_eu"/>
</dbReference>
<organism evidence="7 8">
    <name type="scientific">Rhodotorula toruloides (strain NP11)</name>
    <name type="common">Yeast</name>
    <name type="synonym">Rhodosporidium toruloides</name>
    <dbReference type="NCBI Taxonomy" id="1130832"/>
    <lineage>
        <taxon>Eukaryota</taxon>
        <taxon>Fungi</taxon>
        <taxon>Dikarya</taxon>
        <taxon>Basidiomycota</taxon>
        <taxon>Pucciniomycotina</taxon>
        <taxon>Microbotryomycetes</taxon>
        <taxon>Sporidiobolales</taxon>
        <taxon>Sporidiobolaceae</taxon>
        <taxon>Rhodotorula</taxon>
    </lineage>
</organism>
<dbReference type="Gene3D" id="1.10.10.580">
    <property type="entry name" value="Structural maintenance of chromosome 1. Chain E"/>
    <property type="match status" value="1"/>
</dbReference>
<dbReference type="AlphaFoldDB" id="M7WJE4"/>
<keyword evidence="3" id="KW-0539">Nucleus</keyword>
<dbReference type="GO" id="GO:1990414">
    <property type="term" value="P:replication-born double-strand break repair via sister chromatid exchange"/>
    <property type="evidence" value="ECO:0007669"/>
    <property type="project" value="TreeGrafter"/>
</dbReference>
<sequence>MFYNTEILTSRKGGFAIFWLAATVGSRGGTAVRKLSKKELLSCNVVKACFVSPLLLVLDDSEKVAAPDEPLALRLSSNLMVGIARVYQQQYTIYASDVTHMHATLKKVITDSAFNLPDVTVQPEVAPPPTPREGLEQAKGKEAAGGGGLNLAFNQGIALTGFDPDWDLGILWRLPGEEGADEMEGIEEGMFTSPAPSIAGAPAAEHKPKGAHQARKADITLAEPHLQDYLLRGFEGADEFGQAGVEGEGALSAIFGEEDQGLLYGISPELDAAIRAGSAGRGSAAGSARGPAGFGASSSAVGYGADLGGFDDHFAGQEFGGGGEEFFPPAQLPGEGEETFAERVRKEHEEAQARLEQAGRRRSATPLGGEVNLSGEFVSVGDGTPSTTTRKRVSDALEQAQTKAADTKKAAKKAKRAKLIPIDRSTELTDDQFRSMRATYAERMEAERKKADKAREEREAHQKAMDAIFGVPAAFQIPGLAEFWKETVVGQMAPFEGGKAADEKKRRAAGLSPAQRKARKTEDAPEIEQSREVKKRLSEQPGFGADFGGFDVGAQDFFAVQEFGGGEEYARDGDMGGFEHGIFDQDVEIGRAASGAGLTGSGRPSMLPWAAELPTSDAGGFGLEIGGPSSAAGGTRVSMETPLPRGRTPSLHASPLPGGSVEALLEEGGELVGFEGGSPVARSGEADGEEVLPETDSYRFLNYARRQADGLAAGEQLFFSDIVPAAVTTPTIAAAAFYHLLTLAMKGEVRVEQEDPYGEIAVEV</sequence>
<reference evidence="7 8" key="1">
    <citation type="journal article" date="2012" name="Nat. Commun.">
        <title>A multi-omic map of the lipid-producing yeast Rhodosporidium toruloides.</title>
        <authorList>
            <person name="Zhu Z."/>
            <person name="Zhang S."/>
            <person name="Liu H."/>
            <person name="Shen H."/>
            <person name="Lin X."/>
            <person name="Yang F."/>
            <person name="Zhou Y.J."/>
            <person name="Jin G."/>
            <person name="Ye M."/>
            <person name="Zou H."/>
            <person name="Zou H."/>
            <person name="Zhao Z.K."/>
        </authorList>
    </citation>
    <scope>NUCLEOTIDE SEQUENCE [LARGE SCALE GENOMIC DNA]</scope>
    <source>
        <strain evidence="7 8">NP11</strain>
    </source>
</reference>
<evidence type="ECO:0000259" key="5">
    <source>
        <dbReference type="Pfam" id="PF04824"/>
    </source>
</evidence>
<dbReference type="SUPFAM" id="SSF46785">
    <property type="entry name" value="Winged helix' DNA-binding domain"/>
    <property type="match status" value="1"/>
</dbReference>
<dbReference type="EMBL" id="KB722660">
    <property type="protein sequence ID" value="EMS20612.1"/>
    <property type="molecule type" value="Genomic_DNA"/>
</dbReference>
<evidence type="ECO:0000256" key="2">
    <source>
        <dbReference type="ARBA" id="ARBA00009870"/>
    </source>
</evidence>
<evidence type="ECO:0000259" key="6">
    <source>
        <dbReference type="Pfam" id="PF04825"/>
    </source>
</evidence>
<dbReference type="HOGENOM" id="CLU_013328_0_0_1"/>
<evidence type="ECO:0000313" key="7">
    <source>
        <dbReference type="EMBL" id="EMS20612.1"/>
    </source>
</evidence>
<evidence type="ECO:0000256" key="1">
    <source>
        <dbReference type="ARBA" id="ARBA00004123"/>
    </source>
</evidence>
<feature type="compositionally biased region" description="Basic and acidic residues" evidence="4">
    <location>
        <begin position="520"/>
        <end position="538"/>
    </location>
</feature>
<evidence type="ECO:0000256" key="3">
    <source>
        <dbReference type="ARBA" id="ARBA00023242"/>
    </source>
</evidence>
<feature type="compositionally biased region" description="Basic and acidic residues" evidence="4">
    <location>
        <begin position="133"/>
        <end position="142"/>
    </location>
</feature>
<feature type="domain" description="Rad21/Rec8-like protein N-terminal" evidence="6">
    <location>
        <begin position="1"/>
        <end position="117"/>
    </location>
</feature>
<dbReference type="Pfam" id="PF04824">
    <property type="entry name" value="Rad21_Rec8"/>
    <property type="match status" value="1"/>
</dbReference>
<evidence type="ECO:0000313" key="8">
    <source>
        <dbReference type="Proteomes" id="UP000016926"/>
    </source>
</evidence>
<feature type="region of interest" description="Disordered" evidence="4">
    <location>
        <begin position="355"/>
        <end position="391"/>
    </location>
</feature>
<name>M7WJE4_RHOT1</name>
<dbReference type="InterPro" id="IPR036390">
    <property type="entry name" value="WH_DNA-bd_sf"/>
</dbReference>
<dbReference type="InterPro" id="IPR006910">
    <property type="entry name" value="Rad21_Rec8_N"/>
</dbReference>
<dbReference type="InterPro" id="IPR023093">
    <property type="entry name" value="ScpA-like_C"/>
</dbReference>
<feature type="region of interest" description="Disordered" evidence="4">
    <location>
        <begin position="121"/>
        <end position="143"/>
    </location>
</feature>
<dbReference type="GO" id="GO:0008278">
    <property type="term" value="C:cohesin complex"/>
    <property type="evidence" value="ECO:0007669"/>
    <property type="project" value="InterPro"/>
</dbReference>
<dbReference type="eggNOG" id="KOG1213">
    <property type="taxonomic scope" value="Eukaryota"/>
</dbReference>
<proteinExistence type="inferred from homology"/>
<dbReference type="GO" id="GO:0003682">
    <property type="term" value="F:chromatin binding"/>
    <property type="evidence" value="ECO:0007669"/>
    <property type="project" value="TreeGrafter"/>
</dbReference>
<dbReference type="GeneID" id="27366573"/>
<feature type="domain" description="Rad21/Rec8-like protein C-terminal eukaryotic" evidence="5">
    <location>
        <begin position="715"/>
        <end position="763"/>
    </location>
</feature>
<accession>M7WJE4</accession>
<keyword evidence="8" id="KW-1185">Reference proteome</keyword>
<dbReference type="CDD" id="cd21789">
    <property type="entry name" value="Rad21_Rec8_M_SpRec8p-like"/>
    <property type="match status" value="1"/>
</dbReference>
<dbReference type="GO" id="GO:0007062">
    <property type="term" value="P:sister chromatid cohesion"/>
    <property type="evidence" value="ECO:0007669"/>
    <property type="project" value="InterPro"/>
</dbReference>
<dbReference type="RefSeq" id="XP_016271731.1">
    <property type="nucleotide sequence ID" value="XM_016416234.1"/>
</dbReference>
<gene>
    <name evidence="7" type="ORF">RHTO_02560</name>
</gene>
<dbReference type="PANTHER" id="PTHR12585">
    <property type="entry name" value="SCC1 / RAD21 FAMILY MEMBER"/>
    <property type="match status" value="1"/>
</dbReference>
<feature type="region of interest" description="Disordered" evidence="4">
    <location>
        <begin position="498"/>
        <end position="540"/>
    </location>
</feature>
<dbReference type="Pfam" id="PF04825">
    <property type="entry name" value="Rad21_Rec8_N"/>
    <property type="match status" value="1"/>
</dbReference>
<dbReference type="GO" id="GO:0005634">
    <property type="term" value="C:nucleus"/>
    <property type="evidence" value="ECO:0007669"/>
    <property type="project" value="UniProtKB-SubCell"/>
</dbReference>
<comment type="subcellular location">
    <subcellularLocation>
        <location evidence="1">Nucleus</location>
    </subcellularLocation>
</comment>
<dbReference type="InterPro" id="IPR039781">
    <property type="entry name" value="Rad21/Rec8-like"/>
</dbReference>
<dbReference type="PANTHER" id="PTHR12585:SF72">
    <property type="entry name" value="MEIOTIC RECOMBINATION PROTEIN REC8"/>
    <property type="match status" value="1"/>
</dbReference>